<keyword evidence="5" id="KW-0804">Transcription</keyword>
<dbReference type="CDD" id="cd06171">
    <property type="entry name" value="Sigma70_r4"/>
    <property type="match status" value="1"/>
</dbReference>
<dbReference type="NCBIfam" id="TIGR02937">
    <property type="entry name" value="sigma70-ECF"/>
    <property type="match status" value="1"/>
</dbReference>
<evidence type="ECO:0000259" key="6">
    <source>
        <dbReference type="PROSITE" id="PS00715"/>
    </source>
</evidence>
<evidence type="ECO:0000256" key="1">
    <source>
        <dbReference type="ARBA" id="ARBA00007788"/>
    </source>
</evidence>
<dbReference type="InterPro" id="IPR007627">
    <property type="entry name" value="RNA_pol_sigma70_r2"/>
</dbReference>
<keyword evidence="3" id="KW-0731">Sigma factor</keyword>
<proteinExistence type="inferred from homology"/>
<evidence type="ECO:0000256" key="2">
    <source>
        <dbReference type="ARBA" id="ARBA00023015"/>
    </source>
</evidence>
<keyword evidence="8" id="KW-1185">Reference proteome</keyword>
<dbReference type="PANTHER" id="PTHR30376:SF3">
    <property type="entry name" value="RNA POLYMERASE SIGMA FACTOR RPOH"/>
    <property type="match status" value="1"/>
</dbReference>
<evidence type="ECO:0000313" key="7">
    <source>
        <dbReference type="EMBL" id="MCT8971446.1"/>
    </source>
</evidence>
<dbReference type="NCBIfam" id="NF005143">
    <property type="entry name" value="PRK06596.1"/>
    <property type="match status" value="1"/>
</dbReference>
<evidence type="ECO:0000256" key="5">
    <source>
        <dbReference type="ARBA" id="ARBA00023163"/>
    </source>
</evidence>
<dbReference type="AlphaFoldDB" id="A0AAW5QYF1"/>
<accession>A0AAW5QYF1</accession>
<keyword evidence="2" id="KW-0805">Transcription regulation</keyword>
<dbReference type="InterPro" id="IPR000943">
    <property type="entry name" value="RNA_pol_sigma70"/>
</dbReference>
<dbReference type="Gene3D" id="1.20.140.160">
    <property type="match status" value="1"/>
</dbReference>
<dbReference type="GO" id="GO:0003677">
    <property type="term" value="F:DNA binding"/>
    <property type="evidence" value="ECO:0007669"/>
    <property type="project" value="UniProtKB-KW"/>
</dbReference>
<dbReference type="SUPFAM" id="SSF88946">
    <property type="entry name" value="Sigma2 domain of RNA polymerase sigma factors"/>
    <property type="match status" value="1"/>
</dbReference>
<dbReference type="InterPro" id="IPR013324">
    <property type="entry name" value="RNA_pol_sigma_r3/r4-like"/>
</dbReference>
<feature type="domain" description="RNA polymerase sigma-70" evidence="6">
    <location>
        <begin position="72"/>
        <end position="85"/>
    </location>
</feature>
<dbReference type="InterPro" id="IPR050813">
    <property type="entry name" value="Sigma-70_Factor"/>
</dbReference>
<dbReference type="Pfam" id="PF04542">
    <property type="entry name" value="Sigma70_r2"/>
    <property type="match status" value="1"/>
</dbReference>
<dbReference type="EC" id="2.7.7.6" evidence="7"/>
<dbReference type="NCBIfam" id="NF005693">
    <property type="entry name" value="PRK07500.1"/>
    <property type="match status" value="1"/>
</dbReference>
<evidence type="ECO:0000256" key="4">
    <source>
        <dbReference type="ARBA" id="ARBA00023125"/>
    </source>
</evidence>
<dbReference type="GO" id="GO:0016987">
    <property type="term" value="F:sigma factor activity"/>
    <property type="evidence" value="ECO:0007669"/>
    <property type="project" value="UniProtKB-KW"/>
</dbReference>
<sequence length="290" mass="32734">MDAMKNAMSHRRRFVRAAMNAPYLERDEEHGLAVKWKQDGDVDALHRLTHAHMRLVIAIAARFKHFGLPMSDLIQEGHVGLLEAAARFEPEREVRFSTYATWWIRASIQDHILRNWSIVRGGTSSTQKALFFNLRRLRAKLGRGPSPMAEHEMHAHIAKALRVSEDDVARMDARLSGFDASLNAPVLESEGSAERQDFLVSEDPLPDETVGEAIDQEKRTKRLYAALEVLNDRELRIVKERRLSEDGATLEALGEALGISKERVRQIESRALEKLRAALLAAEPDASAFT</sequence>
<dbReference type="PROSITE" id="PS00715">
    <property type="entry name" value="SIGMA70_1"/>
    <property type="match status" value="1"/>
</dbReference>
<name>A0AAW5QYF1_9HYPH</name>
<organism evidence="7 8">
    <name type="scientific">Microbaculum marinisediminis</name>
    <dbReference type="NCBI Taxonomy" id="2931392"/>
    <lineage>
        <taxon>Bacteria</taxon>
        <taxon>Pseudomonadati</taxon>
        <taxon>Pseudomonadota</taxon>
        <taxon>Alphaproteobacteria</taxon>
        <taxon>Hyphomicrobiales</taxon>
        <taxon>Tepidamorphaceae</taxon>
        <taxon>Microbaculum</taxon>
    </lineage>
</organism>
<protein>
    <submittedName>
        <fullName evidence="7">RNA polymerase factor sigma-32</fullName>
        <ecNumber evidence="7">2.7.7.6</ecNumber>
    </submittedName>
</protein>
<comment type="similarity">
    <text evidence="1">Belongs to the sigma-70 factor family.</text>
</comment>
<dbReference type="PIRSF" id="PIRSF000770">
    <property type="entry name" value="RNA_pol_sigma-SigE/K"/>
    <property type="match status" value="1"/>
</dbReference>
<dbReference type="GO" id="GO:0003899">
    <property type="term" value="F:DNA-directed RNA polymerase activity"/>
    <property type="evidence" value="ECO:0007669"/>
    <property type="project" value="UniProtKB-EC"/>
</dbReference>
<dbReference type="PRINTS" id="PR00046">
    <property type="entry name" value="SIGMA70FCT"/>
</dbReference>
<dbReference type="InterPro" id="IPR014284">
    <property type="entry name" value="RNA_pol_sigma-70_dom"/>
</dbReference>
<dbReference type="Gene3D" id="1.20.120.1810">
    <property type="match status" value="1"/>
</dbReference>
<dbReference type="SUPFAM" id="SSF88659">
    <property type="entry name" value="Sigma3 and sigma4 domains of RNA polymerase sigma factors"/>
    <property type="match status" value="1"/>
</dbReference>
<dbReference type="EMBL" id="JALIDZ010000003">
    <property type="protein sequence ID" value="MCT8971446.1"/>
    <property type="molecule type" value="Genomic_DNA"/>
</dbReference>
<dbReference type="InterPro" id="IPR013325">
    <property type="entry name" value="RNA_pol_sigma_r2"/>
</dbReference>
<keyword evidence="4" id="KW-0238">DNA-binding</keyword>
<gene>
    <name evidence="7" type="ORF">MUB46_06220</name>
</gene>
<keyword evidence="7" id="KW-0548">Nucleotidyltransferase</keyword>
<evidence type="ECO:0000256" key="3">
    <source>
        <dbReference type="ARBA" id="ARBA00023082"/>
    </source>
</evidence>
<dbReference type="InterPro" id="IPR007630">
    <property type="entry name" value="RNA_pol_sigma70_r4"/>
</dbReference>
<comment type="caution">
    <text evidence="7">The sequence shown here is derived from an EMBL/GenBank/DDBJ whole genome shotgun (WGS) entry which is preliminary data.</text>
</comment>
<reference evidence="7 8" key="1">
    <citation type="submission" date="2022-04" db="EMBL/GenBank/DDBJ databases">
        <authorList>
            <person name="Ye Y.-Q."/>
            <person name="Du Z.-J."/>
        </authorList>
    </citation>
    <scope>NUCLEOTIDE SEQUENCE [LARGE SCALE GENOMIC DNA]</scope>
    <source>
        <strain evidence="7 8">A6E488</strain>
    </source>
</reference>
<dbReference type="GO" id="GO:0006352">
    <property type="term" value="P:DNA-templated transcription initiation"/>
    <property type="evidence" value="ECO:0007669"/>
    <property type="project" value="InterPro"/>
</dbReference>
<dbReference type="Proteomes" id="UP001320898">
    <property type="component" value="Unassembled WGS sequence"/>
</dbReference>
<dbReference type="PANTHER" id="PTHR30376">
    <property type="entry name" value="SIGMA FACTOR RPOH HEAT SHOCK RELATED"/>
    <property type="match status" value="1"/>
</dbReference>
<dbReference type="Pfam" id="PF04545">
    <property type="entry name" value="Sigma70_r4"/>
    <property type="match status" value="1"/>
</dbReference>
<keyword evidence="7" id="KW-0808">Transferase</keyword>
<evidence type="ECO:0000313" key="8">
    <source>
        <dbReference type="Proteomes" id="UP001320898"/>
    </source>
</evidence>